<comment type="subcellular location">
    <subcellularLocation>
        <location evidence="9">Cytoplasm</location>
    </subcellularLocation>
</comment>
<feature type="binding site" evidence="9">
    <location>
        <position position="10"/>
    </location>
    <ligand>
        <name>substrate</name>
    </ligand>
</feature>
<feature type="binding site" evidence="9">
    <location>
        <position position="74"/>
    </location>
    <ligand>
        <name>substrate</name>
    </ligand>
</feature>
<dbReference type="GO" id="GO:0004595">
    <property type="term" value="F:pantetheine-phosphate adenylyltransferase activity"/>
    <property type="evidence" value="ECO:0007669"/>
    <property type="project" value="UniProtKB-EC"/>
</dbReference>
<keyword evidence="7 9" id="KW-0173">Coenzyme A biosynthesis</keyword>
<keyword evidence="1 9" id="KW-0963">Cytoplasm</keyword>
<evidence type="ECO:0000256" key="3">
    <source>
        <dbReference type="ARBA" id="ARBA00022695"/>
    </source>
</evidence>
<dbReference type="EMBL" id="JACOPS010000002">
    <property type="protein sequence ID" value="MBC5728174.1"/>
    <property type="molecule type" value="Genomic_DNA"/>
</dbReference>
<keyword evidence="2 9" id="KW-0808">Transferase</keyword>
<dbReference type="RefSeq" id="WP_022234319.1">
    <property type="nucleotide sequence ID" value="NZ_JACOPS010000002.1"/>
</dbReference>
<evidence type="ECO:0000259" key="10">
    <source>
        <dbReference type="Pfam" id="PF01467"/>
    </source>
</evidence>
<feature type="binding site" evidence="9">
    <location>
        <position position="42"/>
    </location>
    <ligand>
        <name>substrate</name>
    </ligand>
</feature>
<comment type="catalytic activity">
    <reaction evidence="8 9">
        <text>(R)-4'-phosphopantetheine + ATP + H(+) = 3'-dephospho-CoA + diphosphate</text>
        <dbReference type="Rhea" id="RHEA:19801"/>
        <dbReference type="ChEBI" id="CHEBI:15378"/>
        <dbReference type="ChEBI" id="CHEBI:30616"/>
        <dbReference type="ChEBI" id="CHEBI:33019"/>
        <dbReference type="ChEBI" id="CHEBI:57328"/>
        <dbReference type="ChEBI" id="CHEBI:61723"/>
        <dbReference type="EC" id="2.7.7.3"/>
    </reaction>
</comment>
<protein>
    <recommendedName>
        <fullName evidence="9">Phosphopantetheine adenylyltransferase</fullName>
        <ecNumber evidence="9">2.7.7.3</ecNumber>
    </recommendedName>
    <alternativeName>
        <fullName evidence="9">Dephospho-CoA pyrophosphorylase</fullName>
    </alternativeName>
    <alternativeName>
        <fullName evidence="9">Pantetheine-phosphate adenylyltransferase</fullName>
        <shortName evidence="9">PPAT</shortName>
    </alternativeName>
</protein>
<feature type="binding site" evidence="9">
    <location>
        <position position="99"/>
    </location>
    <ligand>
        <name>ATP</name>
        <dbReference type="ChEBI" id="CHEBI:30616"/>
    </ligand>
</feature>
<evidence type="ECO:0000313" key="11">
    <source>
        <dbReference type="EMBL" id="MBC5728174.1"/>
    </source>
</evidence>
<evidence type="ECO:0000256" key="4">
    <source>
        <dbReference type="ARBA" id="ARBA00022741"/>
    </source>
</evidence>
<dbReference type="Gene3D" id="3.40.50.620">
    <property type="entry name" value="HUPs"/>
    <property type="match status" value="1"/>
</dbReference>
<dbReference type="Proteomes" id="UP000636755">
    <property type="component" value="Unassembled WGS sequence"/>
</dbReference>
<dbReference type="PANTHER" id="PTHR21342">
    <property type="entry name" value="PHOSPHOPANTETHEINE ADENYLYLTRANSFERASE"/>
    <property type="match status" value="1"/>
</dbReference>
<gene>
    <name evidence="9 11" type="primary">coaD</name>
    <name evidence="11" type="ORF">H8R91_06520</name>
</gene>
<feature type="site" description="Transition state stabilizer" evidence="9">
    <location>
        <position position="18"/>
    </location>
</feature>
<comment type="subunit">
    <text evidence="9">Homohexamer.</text>
</comment>
<dbReference type="InterPro" id="IPR001980">
    <property type="entry name" value="PPAT"/>
</dbReference>
<dbReference type="NCBIfam" id="TIGR01510">
    <property type="entry name" value="coaD_prev_kdtB"/>
    <property type="match status" value="1"/>
</dbReference>
<dbReference type="PANTHER" id="PTHR21342:SF1">
    <property type="entry name" value="PHOSPHOPANTETHEINE ADENYLYLTRANSFERASE"/>
    <property type="match status" value="1"/>
</dbReference>
<organism evidence="11 12">
    <name type="scientific">Ruminococcus intestinalis</name>
    <dbReference type="NCBI Taxonomy" id="2763066"/>
    <lineage>
        <taxon>Bacteria</taxon>
        <taxon>Bacillati</taxon>
        <taxon>Bacillota</taxon>
        <taxon>Clostridia</taxon>
        <taxon>Eubacteriales</taxon>
        <taxon>Oscillospiraceae</taxon>
        <taxon>Ruminococcus</taxon>
    </lineage>
</organism>
<feature type="binding site" evidence="9">
    <location>
        <position position="88"/>
    </location>
    <ligand>
        <name>substrate</name>
    </ligand>
</feature>
<dbReference type="NCBIfam" id="TIGR00125">
    <property type="entry name" value="cyt_tran_rel"/>
    <property type="match status" value="1"/>
</dbReference>
<dbReference type="Pfam" id="PF01467">
    <property type="entry name" value="CTP_transf_like"/>
    <property type="match status" value="1"/>
</dbReference>
<name>A0ABR7HKW6_9FIRM</name>
<dbReference type="CDD" id="cd02163">
    <property type="entry name" value="PPAT"/>
    <property type="match status" value="1"/>
</dbReference>
<evidence type="ECO:0000313" key="12">
    <source>
        <dbReference type="Proteomes" id="UP000636755"/>
    </source>
</evidence>
<evidence type="ECO:0000256" key="1">
    <source>
        <dbReference type="ARBA" id="ARBA00022490"/>
    </source>
</evidence>
<accession>A0ABR7HKW6</accession>
<evidence type="ECO:0000256" key="6">
    <source>
        <dbReference type="ARBA" id="ARBA00022842"/>
    </source>
</evidence>
<evidence type="ECO:0000256" key="8">
    <source>
        <dbReference type="ARBA" id="ARBA00029346"/>
    </source>
</evidence>
<keyword evidence="12" id="KW-1185">Reference proteome</keyword>
<dbReference type="InterPro" id="IPR014729">
    <property type="entry name" value="Rossmann-like_a/b/a_fold"/>
</dbReference>
<feature type="binding site" evidence="9">
    <location>
        <begin position="89"/>
        <end position="91"/>
    </location>
    <ligand>
        <name>ATP</name>
        <dbReference type="ChEBI" id="CHEBI:30616"/>
    </ligand>
</feature>
<comment type="cofactor">
    <cofactor evidence="9">
        <name>Mg(2+)</name>
        <dbReference type="ChEBI" id="CHEBI:18420"/>
    </cofactor>
</comment>
<dbReference type="SUPFAM" id="SSF52374">
    <property type="entry name" value="Nucleotidylyl transferase"/>
    <property type="match status" value="1"/>
</dbReference>
<keyword evidence="4 9" id="KW-0547">Nucleotide-binding</keyword>
<feature type="binding site" evidence="9">
    <location>
        <begin position="10"/>
        <end position="11"/>
    </location>
    <ligand>
        <name>ATP</name>
        <dbReference type="ChEBI" id="CHEBI:30616"/>
    </ligand>
</feature>
<comment type="similarity">
    <text evidence="9">Belongs to the bacterial CoaD family.</text>
</comment>
<evidence type="ECO:0000256" key="5">
    <source>
        <dbReference type="ARBA" id="ARBA00022840"/>
    </source>
</evidence>
<feature type="domain" description="Cytidyltransferase-like" evidence="10">
    <location>
        <begin position="6"/>
        <end position="134"/>
    </location>
</feature>
<evidence type="ECO:0000256" key="9">
    <source>
        <dbReference type="HAMAP-Rule" id="MF_00151"/>
    </source>
</evidence>
<keyword evidence="3 9" id="KW-0548">Nucleotidyltransferase</keyword>
<comment type="caution">
    <text evidence="11">The sequence shown here is derived from an EMBL/GenBank/DDBJ whole genome shotgun (WGS) entry which is preliminary data.</text>
</comment>
<sequence>MEKTVICPGSFDPVTLGHIDIIKRAANMFDKVIVGVFTNEKKTPSFSAEERIQFLKESTAGIENVEIVSYSGLLAQYCKERKVDAIVKGLRAVSDFEYEFQQALTNKRLNPQLETIFLTAESESMYLSSSMVRTVASLGGDISNFVPEMIHDRIVERLYKKEK</sequence>
<feature type="binding site" evidence="9">
    <location>
        <begin position="124"/>
        <end position="130"/>
    </location>
    <ligand>
        <name>ATP</name>
        <dbReference type="ChEBI" id="CHEBI:30616"/>
    </ligand>
</feature>
<keyword evidence="5 9" id="KW-0067">ATP-binding</keyword>
<comment type="function">
    <text evidence="9">Reversibly transfers an adenylyl group from ATP to 4'-phosphopantetheine, yielding dephospho-CoA (dPCoA) and pyrophosphate.</text>
</comment>
<evidence type="ECO:0000256" key="2">
    <source>
        <dbReference type="ARBA" id="ARBA00022679"/>
    </source>
</evidence>
<reference evidence="11 12" key="1">
    <citation type="submission" date="2020-08" db="EMBL/GenBank/DDBJ databases">
        <title>Genome public.</title>
        <authorList>
            <person name="Liu C."/>
            <person name="Sun Q."/>
        </authorList>
    </citation>
    <scope>NUCLEOTIDE SEQUENCE [LARGE SCALE GENOMIC DNA]</scope>
    <source>
        <strain evidence="11 12">NSJ-71</strain>
    </source>
</reference>
<proteinExistence type="inferred from homology"/>
<feature type="binding site" evidence="9">
    <location>
        <position position="18"/>
    </location>
    <ligand>
        <name>ATP</name>
        <dbReference type="ChEBI" id="CHEBI:30616"/>
    </ligand>
</feature>
<dbReference type="PRINTS" id="PR01020">
    <property type="entry name" value="LPSBIOSNTHSS"/>
</dbReference>
<dbReference type="InterPro" id="IPR004821">
    <property type="entry name" value="Cyt_trans-like"/>
</dbReference>
<keyword evidence="6 9" id="KW-0460">Magnesium</keyword>
<dbReference type="HAMAP" id="MF_00151">
    <property type="entry name" value="PPAT_bact"/>
    <property type="match status" value="1"/>
</dbReference>
<evidence type="ECO:0000256" key="7">
    <source>
        <dbReference type="ARBA" id="ARBA00022993"/>
    </source>
</evidence>
<dbReference type="EC" id="2.7.7.3" evidence="9"/>
<comment type="pathway">
    <text evidence="9">Cofactor biosynthesis; coenzyme A biosynthesis; CoA from (R)-pantothenate: step 4/5.</text>
</comment>